<keyword evidence="6" id="KW-0862">Zinc</keyword>
<reference evidence="12 13" key="1">
    <citation type="submission" date="2021-07" db="EMBL/GenBank/DDBJ databases">
        <authorList>
            <person name="Imarazene B."/>
            <person name="Zahm M."/>
            <person name="Klopp C."/>
            <person name="Cabau C."/>
            <person name="Beille S."/>
            <person name="Jouanno E."/>
            <person name="Castinel A."/>
            <person name="Lluch J."/>
            <person name="Gil L."/>
            <person name="Kuchtly C."/>
            <person name="Lopez Roques C."/>
            <person name="Donnadieu C."/>
            <person name="Parrinello H."/>
            <person name="Journot L."/>
            <person name="Du K."/>
            <person name="Schartl M."/>
            <person name="Retaux S."/>
            <person name="Guiguen Y."/>
        </authorList>
    </citation>
    <scope>NUCLEOTIDE SEQUENCE [LARGE SCALE GENOMIC DNA]</scope>
    <source>
        <strain evidence="12">Pach_M1</strain>
        <tissue evidence="12">Testis</tissue>
    </source>
</reference>
<feature type="region of interest" description="Disordered" evidence="10">
    <location>
        <begin position="2339"/>
        <end position="2362"/>
    </location>
</feature>
<feature type="compositionally biased region" description="Polar residues" evidence="10">
    <location>
        <begin position="339"/>
        <end position="350"/>
    </location>
</feature>
<keyword evidence="8" id="KW-0010">Activator</keyword>
<feature type="compositionally biased region" description="Polar residues" evidence="10">
    <location>
        <begin position="289"/>
        <end position="310"/>
    </location>
</feature>
<feature type="compositionally biased region" description="Low complexity" evidence="10">
    <location>
        <begin position="351"/>
        <end position="360"/>
    </location>
</feature>
<evidence type="ECO:0000256" key="6">
    <source>
        <dbReference type="ARBA" id="ARBA00022833"/>
    </source>
</evidence>
<evidence type="ECO:0000256" key="3">
    <source>
        <dbReference type="ARBA" id="ARBA00022553"/>
    </source>
</evidence>
<feature type="compositionally biased region" description="Polar residues" evidence="10">
    <location>
        <begin position="438"/>
        <end position="447"/>
    </location>
</feature>
<feature type="region of interest" description="Disordered" evidence="10">
    <location>
        <begin position="1805"/>
        <end position="1903"/>
    </location>
</feature>
<dbReference type="SMART" id="SM00249">
    <property type="entry name" value="PHD"/>
    <property type="match status" value="1"/>
</dbReference>
<feature type="compositionally biased region" description="Polar residues" evidence="10">
    <location>
        <begin position="612"/>
        <end position="623"/>
    </location>
</feature>
<dbReference type="GO" id="GO:0006357">
    <property type="term" value="P:regulation of transcription by RNA polymerase II"/>
    <property type="evidence" value="ECO:0007669"/>
    <property type="project" value="TreeGrafter"/>
</dbReference>
<dbReference type="GO" id="GO:0005634">
    <property type="term" value="C:nucleus"/>
    <property type="evidence" value="ECO:0007669"/>
    <property type="project" value="UniProtKB-SubCell"/>
</dbReference>
<feature type="compositionally biased region" description="Low complexity" evidence="10">
    <location>
        <begin position="176"/>
        <end position="187"/>
    </location>
</feature>
<dbReference type="InterPro" id="IPR052440">
    <property type="entry name" value="Trans_Reg/Chrom_Remod"/>
</dbReference>
<feature type="compositionally biased region" description="Low complexity" evidence="10">
    <location>
        <begin position="1875"/>
        <end position="1903"/>
    </location>
</feature>
<feature type="compositionally biased region" description="Basic and acidic residues" evidence="10">
    <location>
        <begin position="782"/>
        <end position="792"/>
    </location>
</feature>
<feature type="region of interest" description="Disordered" evidence="10">
    <location>
        <begin position="1934"/>
        <end position="1993"/>
    </location>
</feature>
<dbReference type="Pfam" id="PF13771">
    <property type="entry name" value="zf-HC5HC2H"/>
    <property type="match status" value="1"/>
</dbReference>
<feature type="compositionally biased region" description="Polar residues" evidence="10">
    <location>
        <begin position="1577"/>
        <end position="1595"/>
    </location>
</feature>
<feature type="compositionally biased region" description="Polar residues" evidence="10">
    <location>
        <begin position="253"/>
        <end position="270"/>
    </location>
</feature>
<organism evidence="12 13">
    <name type="scientific">Astyanax mexicanus</name>
    <name type="common">Blind cave fish</name>
    <name type="synonym">Astyanax fasciatus mexicanus</name>
    <dbReference type="NCBI Taxonomy" id="7994"/>
    <lineage>
        <taxon>Eukaryota</taxon>
        <taxon>Metazoa</taxon>
        <taxon>Chordata</taxon>
        <taxon>Craniata</taxon>
        <taxon>Vertebrata</taxon>
        <taxon>Euteleostomi</taxon>
        <taxon>Actinopterygii</taxon>
        <taxon>Neopterygii</taxon>
        <taxon>Teleostei</taxon>
        <taxon>Ostariophysi</taxon>
        <taxon>Characiformes</taxon>
        <taxon>Characoidei</taxon>
        <taxon>Acestrorhamphidae</taxon>
        <taxon>Acestrorhamphinae</taxon>
        <taxon>Astyanax</taxon>
    </lineage>
</organism>
<dbReference type="InterPro" id="IPR034732">
    <property type="entry name" value="EPHD"/>
</dbReference>
<protein>
    <submittedName>
        <fullName evidence="12">Transcription factor 20</fullName>
    </submittedName>
</protein>
<dbReference type="FunFam" id="3.30.40.10:FF:000116">
    <property type="entry name" value="Transcription factor 20 (AR1)"/>
    <property type="match status" value="1"/>
</dbReference>
<feature type="compositionally biased region" description="Polar residues" evidence="10">
    <location>
        <begin position="1325"/>
        <end position="1344"/>
    </location>
</feature>
<feature type="compositionally biased region" description="Polar residues" evidence="10">
    <location>
        <begin position="653"/>
        <end position="675"/>
    </location>
</feature>
<feature type="region of interest" description="Disordered" evidence="10">
    <location>
        <begin position="1043"/>
        <end position="1082"/>
    </location>
</feature>
<feature type="region of interest" description="Disordered" evidence="10">
    <location>
        <begin position="1440"/>
        <end position="1519"/>
    </location>
</feature>
<accession>A0A8T2M7H8</accession>
<feature type="region of interest" description="Disordered" evidence="10">
    <location>
        <begin position="596"/>
        <end position="623"/>
    </location>
</feature>
<dbReference type="InterPro" id="IPR001965">
    <property type="entry name" value="Znf_PHD"/>
</dbReference>
<feature type="compositionally biased region" description="Polar residues" evidence="10">
    <location>
        <begin position="417"/>
        <end position="432"/>
    </location>
</feature>
<feature type="compositionally biased region" description="Polar residues" evidence="10">
    <location>
        <begin position="1096"/>
        <end position="1111"/>
    </location>
</feature>
<feature type="region of interest" description="Disordered" evidence="10">
    <location>
        <begin position="1"/>
        <end position="97"/>
    </location>
</feature>
<evidence type="ECO:0000313" key="13">
    <source>
        <dbReference type="Proteomes" id="UP000752171"/>
    </source>
</evidence>
<evidence type="ECO:0000256" key="9">
    <source>
        <dbReference type="ARBA" id="ARBA00023242"/>
    </source>
</evidence>
<feature type="region of interest" description="Disordered" evidence="10">
    <location>
        <begin position="2183"/>
        <end position="2235"/>
    </location>
</feature>
<feature type="compositionally biased region" description="Polar residues" evidence="10">
    <location>
        <begin position="188"/>
        <end position="197"/>
    </location>
</feature>
<comment type="caution">
    <text evidence="12">The sequence shown here is derived from an EMBL/GenBank/DDBJ whole genome shotgun (WGS) entry which is preliminary data.</text>
</comment>
<gene>
    <name evidence="12" type="primary">TCF20</name>
    <name evidence="12" type="ORF">AMEX_G4567</name>
</gene>
<feature type="compositionally biased region" description="Low complexity" evidence="10">
    <location>
        <begin position="51"/>
        <end position="70"/>
    </location>
</feature>
<feature type="region of interest" description="Disordered" evidence="10">
    <location>
        <begin position="2113"/>
        <end position="2139"/>
    </location>
</feature>
<feature type="domain" description="PHD-type" evidence="11">
    <location>
        <begin position="2237"/>
        <end position="2341"/>
    </location>
</feature>
<feature type="compositionally biased region" description="Basic and acidic residues" evidence="10">
    <location>
        <begin position="728"/>
        <end position="766"/>
    </location>
</feature>
<feature type="compositionally biased region" description="Low complexity" evidence="10">
    <location>
        <begin position="1192"/>
        <end position="1205"/>
    </location>
</feature>
<feature type="compositionally biased region" description="Polar residues" evidence="10">
    <location>
        <begin position="1263"/>
        <end position="1284"/>
    </location>
</feature>
<dbReference type="EMBL" id="JAICCE010000003">
    <property type="protein sequence ID" value="KAG9279097.1"/>
    <property type="molecule type" value="Genomic_DNA"/>
</dbReference>
<feature type="region of interest" description="Disordered" evidence="10">
    <location>
        <begin position="1644"/>
        <end position="1664"/>
    </location>
</feature>
<feature type="compositionally biased region" description="Polar residues" evidence="10">
    <location>
        <begin position="362"/>
        <end position="385"/>
    </location>
</feature>
<feature type="region of interest" description="Disordered" evidence="10">
    <location>
        <begin position="1531"/>
        <end position="1606"/>
    </location>
</feature>
<feature type="compositionally biased region" description="Basic and acidic residues" evidence="10">
    <location>
        <begin position="1242"/>
        <end position="1253"/>
    </location>
</feature>
<evidence type="ECO:0000256" key="10">
    <source>
        <dbReference type="SAM" id="MobiDB-lite"/>
    </source>
</evidence>
<evidence type="ECO:0000256" key="1">
    <source>
        <dbReference type="ARBA" id="ARBA00004123"/>
    </source>
</evidence>
<feature type="compositionally biased region" description="Low complexity" evidence="10">
    <location>
        <begin position="386"/>
        <end position="409"/>
    </location>
</feature>
<feature type="compositionally biased region" description="Basic and acidic residues" evidence="10">
    <location>
        <begin position="596"/>
        <end position="609"/>
    </location>
</feature>
<feature type="compositionally biased region" description="Low complexity" evidence="10">
    <location>
        <begin position="1484"/>
        <end position="1500"/>
    </location>
</feature>
<evidence type="ECO:0000256" key="4">
    <source>
        <dbReference type="ARBA" id="ARBA00022723"/>
    </source>
</evidence>
<feature type="region of interest" description="Disordered" evidence="10">
    <location>
        <begin position="1158"/>
        <end position="1363"/>
    </location>
</feature>
<evidence type="ECO:0000313" key="12">
    <source>
        <dbReference type="EMBL" id="KAG9279097.1"/>
    </source>
</evidence>
<dbReference type="PANTHER" id="PTHR14955">
    <property type="entry name" value="RETINOIC ACID INDUCED 1/TRANSCRIPTION FACTOR 20"/>
    <property type="match status" value="1"/>
</dbReference>
<feature type="compositionally biased region" description="Low complexity" evidence="10">
    <location>
        <begin position="703"/>
        <end position="719"/>
    </location>
</feature>
<feature type="compositionally biased region" description="Basic and acidic residues" evidence="10">
    <location>
        <begin position="1470"/>
        <end position="1483"/>
    </location>
</feature>
<feature type="region of interest" description="Disordered" evidence="10">
    <location>
        <begin position="229"/>
        <end position="325"/>
    </location>
</feature>
<feature type="compositionally biased region" description="Polar residues" evidence="10">
    <location>
        <begin position="819"/>
        <end position="833"/>
    </location>
</feature>
<evidence type="ECO:0000256" key="2">
    <source>
        <dbReference type="ARBA" id="ARBA00022499"/>
    </source>
</evidence>
<feature type="compositionally biased region" description="Polar residues" evidence="10">
    <location>
        <begin position="1823"/>
        <end position="1837"/>
    </location>
</feature>
<keyword evidence="7" id="KW-0832">Ubl conjugation</keyword>
<dbReference type="PANTHER" id="PTHR14955:SF7">
    <property type="entry name" value="TRANSCRIPTION FACTOR 20"/>
    <property type="match status" value="1"/>
</dbReference>
<keyword evidence="5" id="KW-0863">Zinc-finger</keyword>
<dbReference type="PROSITE" id="PS51805">
    <property type="entry name" value="EPHD"/>
    <property type="match status" value="1"/>
</dbReference>
<keyword evidence="2" id="KW-1017">Isopeptide bond</keyword>
<feature type="compositionally biased region" description="Polar residues" evidence="10">
    <location>
        <begin position="2114"/>
        <end position="2133"/>
    </location>
</feature>
<feature type="region of interest" description="Disordered" evidence="10">
    <location>
        <begin position="1713"/>
        <end position="1760"/>
    </location>
</feature>
<comment type="subcellular location">
    <subcellularLocation>
        <location evidence="1">Nucleus</location>
    </subcellularLocation>
</comment>
<evidence type="ECO:0000256" key="5">
    <source>
        <dbReference type="ARBA" id="ARBA00022771"/>
    </source>
</evidence>
<feature type="compositionally biased region" description="Low complexity" evidence="10">
    <location>
        <begin position="271"/>
        <end position="288"/>
    </location>
</feature>
<evidence type="ECO:0000259" key="11">
    <source>
        <dbReference type="PROSITE" id="PS51805"/>
    </source>
</evidence>
<feature type="compositionally biased region" description="Pro residues" evidence="10">
    <location>
        <begin position="1738"/>
        <end position="1756"/>
    </location>
</feature>
<name>A0A8T2M7H8_ASTMX</name>
<keyword evidence="3" id="KW-0597">Phosphoprotein</keyword>
<feature type="compositionally biased region" description="Polar residues" evidence="10">
    <location>
        <begin position="1507"/>
        <end position="1517"/>
    </location>
</feature>
<evidence type="ECO:0000256" key="7">
    <source>
        <dbReference type="ARBA" id="ARBA00022843"/>
    </source>
</evidence>
<feature type="region of interest" description="Disordered" evidence="10">
    <location>
        <begin position="819"/>
        <end position="840"/>
    </location>
</feature>
<feature type="compositionally biased region" description="Basic and acidic residues" evidence="10">
    <location>
        <begin position="1211"/>
        <end position="1228"/>
    </location>
</feature>
<feature type="region of interest" description="Disordered" evidence="10">
    <location>
        <begin position="338"/>
        <end position="475"/>
    </location>
</feature>
<sequence>MQNFPNSPAPPPPGFPSRAGNMVGSPYPSHMSDPQISPRTTEDYAAMQQAQPHLQSHGQHLHLRGQQQVQTSSIHGYGPRRGAGEIPQATAHSASSSSLYRKESMDYYFPMSGRDRSRRGGGAYGAGFGYPNMDGHIAHQYRHASGSGSSSGMVSPYPMDYSTTAASGSGSGSSSGSGSFSPSQQFSMAQNASMQTASGAEILQRQHGSKYPSHQGLHQGHRAFSLSGHRIPSQFGHYPTLNAPTVPAGMYNSPPQRYETSSSGSMDSKINNSPSHPNPNSSAASNSSGHQENVGQTYQSSNHPPYSPQSLPAHKHASRRTAQQSVGAGYDAALKMQHGPQSLAHSKNPQSSVSSSPAASHLTPQDLSKSPMHTQNQQTHMSQNFSPISNPSPAPSAVHSPSCSSSSSPLMGVSEGLGNTTSTHCSSSQPPSHASLLNPRSSHSNVRASHAIAQLSPTPSSNSSISSCGSSAGSKVAGLNPNIASSAMNQNRMGMGARGGQRDEGSSSMYPTEKLSQDSGMNSLNALTSQVANLPNTVQHMLLTDTVLSHKKSRENAHLQQPAANQQKTRNASTAGLIAANEESGDVLGSEIEDTRRDLGEPSEREKMRQIVGSSTESKPANYYQAPQIQTQTQMGPNRHGLHLQMDRITEASVKQSFSQVSTPCSQTKTPEIQTPSSSSPSSVPPFTEPSPNTLSCPPAPSAPSSSTSSPTNSTRSNCIADPDIGNSDDKSGLRDKMSSSVKDERCTVEQEEHVHQEEHKVKHTLDMVSVKVEPSSSIKQNKNDKDDEKSSIRHFHSKLSNTSEQSNVGVVGVIVSTRSEQNPEGTKQTEATSPHYGPSYHLGKLSYSEEKHSINMFRDSGSHNGEGEMGIEAYTAHYDVSPKTEFGQSMSSNHCHPGSYKYGSPEVPYNACMGGKNKGRTGQPSAVGANRFQDYSHSQYNFASIPRKDAGVLGVVGRSGVGVGSRSQDSQLQQPFPSLLQEVLQGYHLDRRYGRPEQASSALLQAKNMPQPHYHTRLPYRMIENMRSHGVGQSVMAGASVHHPMASGKPHTQNQSQGPPDLELGPNLHPSWESEAQRPKGDHGMLLEKAATSMSPNYSAHIQPSDSSVETPPKHINLADYSLPHRKPPNLATPPSAVQQLLLQETDSIAVNVENLSQTQSQASSSSGRRSVICDVSPSRRTTPERDRGASGPSVIQQPVSSSVLNEQGCSKDDVKDIKDQEPEESKINPNDSAKPPVKAHSAELDKEEPSKTLHAPVDVNSDLQRNSGGKGTNELTSNSSYHSQHHVSAETLTSPHRRKPFSKAVDGSGFAAYGFSDTVDGSKVNTHHQSNNPFHALSSPSHIPSPANKMQAYPHSLSLQHPHSLDDRFDWSASSTRPKDITIHQNSAQNSDQKCKIQSPTDVLPNQHHLSRQHSYPGAHYDPSSHYDMKMWESFAERDGAGGQQLHSVSQKTNEELQAVSTTGPKLPEADISRGITEESTKTAAASAVGSGATNSSNMAPGTRPTKTGGSSETNPLMMRRRVRSFISPIPAKRQHQDFSSQRSGSSYNSPAPHSESRQLNDSDSPSVDARPKVASSNVPYQAPSTNLPSQGKTKILPPRKGRGLKLEAIVQKITPNKKSSYNSSHVDADYPDVSHYSSDISDPEIGAPFSSAPHREGGSLPYLEDSHSLDELLPYRAEDAYSCDSQVLQQSATTSTSSTLRNLPTDFDFGLGTAGSSTGPGTGDDNKDEFTLLGPLPPPPPLPRPVQGSPPPSSSVLSDIQQFTNTYQQLETRRGEQSAANLLRQKLRESGMGFDDYGGGDFYGATSPHSQSPGHHILSRGQQVGSNRMSSSDPKASDSIVPKGYFPSGKKKGRPVGSVNKQKRAQVQVQNTSASLPAAPQTPPAAGSSTPPTAPTSSTAGEVITVSDIPEQKPCPSVDLDPQVLPVKVDIESEDNQTEVDLKPVKPRQKKGKEGSEGNGPKGGGKGAGSAVDGPSNVSQTSQTVRKEKEIERMQEKGIVEQTDSGQSGKSLPTSGYVLSGPVVSETGHTGRFLCCLCQKWANYKNLGDLYGPFYPADYAAKIPKNQPQVRQILSNSGAVNAGPNLTSVSTEAAATDSQLLLPQDVKSADSDCTASQTTNPTSPATTIGTESPAVGEDMPCLGAKMTGDYSKTPAQNWDLTSEVEPVALKPPDLEIELAQSQQQKVEDLQQRPQHRKLTSHPRFKRRHKSSEELPRTIPINSKASLPFQPPPPSLDSLGPLAQLAQLPLVPLDPEELWVHESCIVWTSGVYLVNGRLYGLQEALDGARDTSCSHCEMAGSTLGCYSKGCTLRYHYLCAVEADCYLNEDNFSLRCPKHKSPPNSRPVKPAAAYLEQSERG</sequence>
<feature type="compositionally biased region" description="Polar residues" evidence="10">
    <location>
        <begin position="1540"/>
        <end position="1556"/>
    </location>
</feature>
<feature type="compositionally biased region" description="Gly residues" evidence="10">
    <location>
        <begin position="1960"/>
        <end position="1971"/>
    </location>
</feature>
<evidence type="ECO:0000256" key="8">
    <source>
        <dbReference type="ARBA" id="ARBA00023159"/>
    </source>
</evidence>
<feature type="region of interest" description="Disordered" evidence="10">
    <location>
        <begin position="653"/>
        <end position="792"/>
    </location>
</feature>
<proteinExistence type="predicted"/>
<dbReference type="GO" id="GO:0008270">
    <property type="term" value="F:zinc ion binding"/>
    <property type="evidence" value="ECO:0007669"/>
    <property type="project" value="UniProtKB-KW"/>
</dbReference>
<feature type="compositionally biased region" description="Low complexity" evidence="10">
    <location>
        <begin position="1158"/>
        <end position="1168"/>
    </location>
</feature>
<feature type="compositionally biased region" description="Low complexity" evidence="10">
    <location>
        <begin position="456"/>
        <end position="474"/>
    </location>
</feature>
<feature type="compositionally biased region" description="Basic residues" evidence="10">
    <location>
        <begin position="2196"/>
        <end position="2212"/>
    </location>
</feature>
<feature type="region of interest" description="Disordered" evidence="10">
    <location>
        <begin position="165"/>
        <end position="197"/>
    </location>
</feature>
<keyword evidence="4" id="KW-0479">Metal-binding</keyword>
<feature type="region of interest" description="Disordered" evidence="10">
    <location>
        <begin position="491"/>
        <end position="520"/>
    </location>
</feature>
<feature type="compositionally biased region" description="Low complexity" evidence="10">
    <location>
        <begin position="1713"/>
        <end position="1722"/>
    </location>
</feature>
<dbReference type="Gene3D" id="3.30.40.10">
    <property type="entry name" value="Zinc/RING finger domain, C3HC4 (zinc finger)"/>
    <property type="match status" value="1"/>
</dbReference>
<dbReference type="InterPro" id="IPR013083">
    <property type="entry name" value="Znf_RING/FYVE/PHD"/>
</dbReference>
<keyword evidence="9" id="KW-0539">Nucleus</keyword>
<dbReference type="Proteomes" id="UP000752171">
    <property type="component" value="Unassembled WGS sequence"/>
</dbReference>
<feature type="region of interest" description="Disordered" evidence="10">
    <location>
        <begin position="1096"/>
        <end position="1135"/>
    </location>
</feature>